<dbReference type="EMBL" id="CAJNDS010000638">
    <property type="protein sequence ID" value="CAE7224396.1"/>
    <property type="molecule type" value="Genomic_DNA"/>
</dbReference>
<dbReference type="Gene3D" id="1.10.510.10">
    <property type="entry name" value="Transferase(Phosphotransferase) domain 1"/>
    <property type="match status" value="1"/>
</dbReference>
<name>A0A812KBR7_9DINO</name>
<keyword evidence="1" id="KW-0547">Nucleotide-binding</keyword>
<protein>
    <submittedName>
        <fullName evidence="3">Unc-43 protein</fullName>
    </submittedName>
</protein>
<feature type="domain" description="Protein kinase" evidence="2">
    <location>
        <begin position="94"/>
        <end position="364"/>
    </location>
</feature>
<gene>
    <name evidence="3" type="primary">unc-43</name>
    <name evidence="3" type="ORF">SNAT2548_LOCUS8545</name>
</gene>
<evidence type="ECO:0000313" key="4">
    <source>
        <dbReference type="Proteomes" id="UP000604046"/>
    </source>
</evidence>
<feature type="binding site" evidence="1">
    <location>
        <position position="127"/>
    </location>
    <ligand>
        <name>ATP</name>
        <dbReference type="ChEBI" id="CHEBI:30616"/>
    </ligand>
</feature>
<sequence>MQEQQKSGWKRINSGAYWDAEQWDPDQRVYVGAEAGLKNHLQAVDPSNDAADIWRVWAGGLTSVVLGCSEAAGPPIDLKMRDPNDKTKLQDLYELLDESVGSGSFGIVRRCKHRGTGLECVIKTVRKDAAGERYRALLVDRCLGEKLLRMSKEAKHPNIAVYLDMLEGAKNFYVIMEELTGAELMDQVEELFPMTEAYLQHVMIEILQALAHLHRVVGLLHRDVKLSNFRFRSKAEDSRLALLDFGFAMSVGEEWDGAVCGTLMFMAPEVVGAKAAAPHLAAMDLWAAGVILYVLLTGDSPANEEEVRRLGRGGSEADEVLRKALAAKELKEASAESLALLQQLLVLDPAKRATAEQALHHQWFSTDGEKHKVNVPTSKYRLTRSASRNSEVLTPKAWSQTGERVARKLELPQSFTPLERIVSEGVDEIKD</sequence>
<dbReference type="AlphaFoldDB" id="A0A812KBR7"/>
<dbReference type="Proteomes" id="UP000604046">
    <property type="component" value="Unassembled WGS sequence"/>
</dbReference>
<comment type="caution">
    <text evidence="3">The sequence shown here is derived from an EMBL/GenBank/DDBJ whole genome shotgun (WGS) entry which is preliminary data.</text>
</comment>
<keyword evidence="1" id="KW-0067">ATP-binding</keyword>
<keyword evidence="4" id="KW-1185">Reference proteome</keyword>
<dbReference type="InterPro" id="IPR011009">
    <property type="entry name" value="Kinase-like_dom_sf"/>
</dbReference>
<dbReference type="GO" id="GO:0005524">
    <property type="term" value="F:ATP binding"/>
    <property type="evidence" value="ECO:0007669"/>
    <property type="project" value="UniProtKB-UniRule"/>
</dbReference>
<dbReference type="SMART" id="SM00220">
    <property type="entry name" value="S_TKc"/>
    <property type="match status" value="1"/>
</dbReference>
<dbReference type="SUPFAM" id="SSF56112">
    <property type="entry name" value="Protein kinase-like (PK-like)"/>
    <property type="match status" value="1"/>
</dbReference>
<organism evidence="3 4">
    <name type="scientific">Symbiodinium natans</name>
    <dbReference type="NCBI Taxonomy" id="878477"/>
    <lineage>
        <taxon>Eukaryota</taxon>
        <taxon>Sar</taxon>
        <taxon>Alveolata</taxon>
        <taxon>Dinophyceae</taxon>
        <taxon>Suessiales</taxon>
        <taxon>Symbiodiniaceae</taxon>
        <taxon>Symbiodinium</taxon>
    </lineage>
</organism>
<evidence type="ECO:0000256" key="1">
    <source>
        <dbReference type="PROSITE-ProRule" id="PRU10141"/>
    </source>
</evidence>
<accession>A0A812KBR7</accession>
<evidence type="ECO:0000313" key="3">
    <source>
        <dbReference type="EMBL" id="CAE7224396.1"/>
    </source>
</evidence>
<dbReference type="OrthoDB" id="440349at2759"/>
<dbReference type="GO" id="GO:0004672">
    <property type="term" value="F:protein kinase activity"/>
    <property type="evidence" value="ECO:0007669"/>
    <property type="project" value="InterPro"/>
</dbReference>
<dbReference type="InterPro" id="IPR000719">
    <property type="entry name" value="Prot_kinase_dom"/>
</dbReference>
<dbReference type="PANTHER" id="PTHR24347">
    <property type="entry name" value="SERINE/THREONINE-PROTEIN KINASE"/>
    <property type="match status" value="1"/>
</dbReference>
<proteinExistence type="predicted"/>
<dbReference type="PROSITE" id="PS00107">
    <property type="entry name" value="PROTEIN_KINASE_ATP"/>
    <property type="match status" value="1"/>
</dbReference>
<dbReference type="InterPro" id="IPR017441">
    <property type="entry name" value="Protein_kinase_ATP_BS"/>
</dbReference>
<dbReference type="PROSITE" id="PS50011">
    <property type="entry name" value="PROTEIN_KINASE_DOM"/>
    <property type="match status" value="1"/>
</dbReference>
<reference evidence="3" key="1">
    <citation type="submission" date="2021-02" db="EMBL/GenBank/DDBJ databases">
        <authorList>
            <person name="Dougan E. K."/>
            <person name="Rhodes N."/>
            <person name="Thang M."/>
            <person name="Chan C."/>
        </authorList>
    </citation>
    <scope>NUCLEOTIDE SEQUENCE</scope>
</reference>
<evidence type="ECO:0000259" key="2">
    <source>
        <dbReference type="PROSITE" id="PS50011"/>
    </source>
</evidence>
<dbReference type="Pfam" id="PF00069">
    <property type="entry name" value="Pkinase"/>
    <property type="match status" value="1"/>
</dbReference>